<name>X0SYS1_9ZZZZ</name>
<dbReference type="InterPro" id="IPR001242">
    <property type="entry name" value="Condensation_dom"/>
</dbReference>
<protein>
    <recommendedName>
        <fullName evidence="1">Condensation domain-containing protein</fullName>
    </recommendedName>
</protein>
<reference evidence="2" key="1">
    <citation type="journal article" date="2014" name="Front. Microbiol.">
        <title>High frequency of phylogenetically diverse reductive dehalogenase-homologous genes in deep subseafloor sedimentary metagenomes.</title>
        <authorList>
            <person name="Kawai M."/>
            <person name="Futagami T."/>
            <person name="Toyoda A."/>
            <person name="Takaki Y."/>
            <person name="Nishi S."/>
            <person name="Hori S."/>
            <person name="Arai W."/>
            <person name="Tsubouchi T."/>
            <person name="Morono Y."/>
            <person name="Uchiyama I."/>
            <person name="Ito T."/>
            <person name="Fujiyama A."/>
            <person name="Inagaki F."/>
            <person name="Takami H."/>
        </authorList>
    </citation>
    <scope>NUCLEOTIDE SEQUENCE</scope>
    <source>
        <strain evidence="2">Expedition CK06-06</strain>
    </source>
</reference>
<sequence length="114" mass="13194">MSNKKRNPQRTEETFQRSNLTKSQFLIWMGQKLNPVSSLYNVMVAFTINGKVDIATFQQAFQAVIDKSDAMRTVVQEADGIPLQRVLPKLTYNVENLDFSHLQNPETEFQNWLD</sequence>
<evidence type="ECO:0000259" key="1">
    <source>
        <dbReference type="Pfam" id="PF00668"/>
    </source>
</evidence>
<dbReference type="SUPFAM" id="SSF52777">
    <property type="entry name" value="CoA-dependent acyltransferases"/>
    <property type="match status" value="1"/>
</dbReference>
<accession>X0SYS1</accession>
<dbReference type="Gene3D" id="3.30.559.10">
    <property type="entry name" value="Chloramphenicol acetyltransferase-like domain"/>
    <property type="match status" value="1"/>
</dbReference>
<dbReference type="AlphaFoldDB" id="X0SYS1"/>
<dbReference type="InterPro" id="IPR023213">
    <property type="entry name" value="CAT-like_dom_sf"/>
</dbReference>
<dbReference type="EMBL" id="BARS01017547">
    <property type="protein sequence ID" value="GAF86114.1"/>
    <property type="molecule type" value="Genomic_DNA"/>
</dbReference>
<feature type="non-terminal residue" evidence="2">
    <location>
        <position position="114"/>
    </location>
</feature>
<gene>
    <name evidence="2" type="ORF">S01H1_28690</name>
</gene>
<organism evidence="2">
    <name type="scientific">marine sediment metagenome</name>
    <dbReference type="NCBI Taxonomy" id="412755"/>
    <lineage>
        <taxon>unclassified sequences</taxon>
        <taxon>metagenomes</taxon>
        <taxon>ecological metagenomes</taxon>
    </lineage>
</organism>
<proteinExistence type="predicted"/>
<feature type="domain" description="Condensation" evidence="1">
    <location>
        <begin position="19"/>
        <end position="107"/>
    </location>
</feature>
<evidence type="ECO:0000313" key="2">
    <source>
        <dbReference type="EMBL" id="GAF86114.1"/>
    </source>
</evidence>
<dbReference type="GO" id="GO:0003824">
    <property type="term" value="F:catalytic activity"/>
    <property type="evidence" value="ECO:0007669"/>
    <property type="project" value="InterPro"/>
</dbReference>
<comment type="caution">
    <text evidence="2">The sequence shown here is derived from an EMBL/GenBank/DDBJ whole genome shotgun (WGS) entry which is preliminary data.</text>
</comment>
<dbReference type="Pfam" id="PF00668">
    <property type="entry name" value="Condensation"/>
    <property type="match status" value="1"/>
</dbReference>